<name>A0A1F4ZWA5_9BACT</name>
<evidence type="ECO:0000256" key="3">
    <source>
        <dbReference type="ARBA" id="ARBA00022884"/>
    </source>
</evidence>
<dbReference type="GO" id="GO:0006353">
    <property type="term" value="P:DNA-templated transcription termination"/>
    <property type="evidence" value="ECO:0007669"/>
    <property type="project" value="UniProtKB-UniRule"/>
</dbReference>
<dbReference type="InterPro" id="IPR011605">
    <property type="entry name" value="NusB_fam"/>
</dbReference>
<evidence type="ECO:0000256" key="4">
    <source>
        <dbReference type="ARBA" id="ARBA00023015"/>
    </source>
</evidence>
<reference evidence="8 9" key="1">
    <citation type="journal article" date="2016" name="Nat. Commun.">
        <title>Thousands of microbial genomes shed light on interconnected biogeochemical processes in an aquifer system.</title>
        <authorList>
            <person name="Anantharaman K."/>
            <person name="Brown C.T."/>
            <person name="Hug L.A."/>
            <person name="Sharon I."/>
            <person name="Castelle C.J."/>
            <person name="Probst A.J."/>
            <person name="Thomas B.C."/>
            <person name="Singh A."/>
            <person name="Wilkins M.J."/>
            <person name="Karaoz U."/>
            <person name="Brodie E.L."/>
            <person name="Williams K.H."/>
            <person name="Hubbard S.S."/>
            <person name="Banfield J.F."/>
        </authorList>
    </citation>
    <scope>NUCLEOTIDE SEQUENCE [LARGE SCALE GENOMIC DNA]</scope>
</reference>
<dbReference type="NCBIfam" id="TIGR01951">
    <property type="entry name" value="nusB"/>
    <property type="match status" value="1"/>
</dbReference>
<sequence>MKTTTDPRHRHRVRLMQHLYSSAVQNRPDTFVTLIWEKLSTIDALVAKAAPEWPIDKLNPVDLAILRLAIFELTVDKSTPYKVIIDEAIELAKEFGGENSSKFINGALGNIVQDPALGPFS</sequence>
<keyword evidence="2 6" id="KW-0889">Transcription antitermination</keyword>
<dbReference type="Proteomes" id="UP000176424">
    <property type="component" value="Unassembled WGS sequence"/>
</dbReference>
<dbReference type="HAMAP" id="MF_00073">
    <property type="entry name" value="NusB"/>
    <property type="match status" value="1"/>
</dbReference>
<dbReference type="GO" id="GO:0005829">
    <property type="term" value="C:cytosol"/>
    <property type="evidence" value="ECO:0007669"/>
    <property type="project" value="TreeGrafter"/>
</dbReference>
<evidence type="ECO:0000256" key="2">
    <source>
        <dbReference type="ARBA" id="ARBA00022814"/>
    </source>
</evidence>
<dbReference type="EMBL" id="MEXR01000002">
    <property type="protein sequence ID" value="OGD10621.1"/>
    <property type="molecule type" value="Genomic_DNA"/>
</dbReference>
<dbReference type="PANTHER" id="PTHR11078">
    <property type="entry name" value="N UTILIZATION SUBSTANCE PROTEIN B-RELATED"/>
    <property type="match status" value="1"/>
</dbReference>
<gene>
    <name evidence="6" type="primary">nusB</name>
    <name evidence="8" type="ORF">A2397_06085</name>
</gene>
<evidence type="ECO:0000313" key="9">
    <source>
        <dbReference type="Proteomes" id="UP000176424"/>
    </source>
</evidence>
<dbReference type="SUPFAM" id="SSF48013">
    <property type="entry name" value="NusB-like"/>
    <property type="match status" value="1"/>
</dbReference>
<accession>A0A1F4ZWA5</accession>
<evidence type="ECO:0000256" key="5">
    <source>
        <dbReference type="ARBA" id="ARBA00023163"/>
    </source>
</evidence>
<dbReference type="AlphaFoldDB" id="A0A1F4ZWA5"/>
<dbReference type="PANTHER" id="PTHR11078:SF3">
    <property type="entry name" value="ANTITERMINATION NUSB DOMAIN-CONTAINING PROTEIN"/>
    <property type="match status" value="1"/>
</dbReference>
<protein>
    <recommendedName>
        <fullName evidence="6">Transcription antitermination protein NusB</fullName>
    </recommendedName>
    <alternativeName>
        <fullName evidence="6">Antitermination factor NusB</fullName>
    </alternativeName>
</protein>
<evidence type="ECO:0000259" key="7">
    <source>
        <dbReference type="Pfam" id="PF01029"/>
    </source>
</evidence>
<comment type="function">
    <text evidence="6">Involved in transcription antitermination. Required for transcription of ribosomal RNA (rRNA) genes. Binds specifically to the boxA antiterminator sequence of the ribosomal RNA (rrn) operons.</text>
</comment>
<evidence type="ECO:0000313" key="8">
    <source>
        <dbReference type="EMBL" id="OGD10621.1"/>
    </source>
</evidence>
<evidence type="ECO:0000256" key="6">
    <source>
        <dbReference type="HAMAP-Rule" id="MF_00073"/>
    </source>
</evidence>
<dbReference type="STRING" id="1797263.A2397_06085"/>
<dbReference type="InterPro" id="IPR035926">
    <property type="entry name" value="NusB-like_sf"/>
</dbReference>
<evidence type="ECO:0000256" key="1">
    <source>
        <dbReference type="ARBA" id="ARBA00005952"/>
    </source>
</evidence>
<comment type="similarity">
    <text evidence="1 6">Belongs to the NusB family.</text>
</comment>
<comment type="caution">
    <text evidence="8">The sequence shown here is derived from an EMBL/GenBank/DDBJ whole genome shotgun (WGS) entry which is preliminary data.</text>
</comment>
<dbReference type="Gene3D" id="1.10.940.10">
    <property type="entry name" value="NusB-like"/>
    <property type="match status" value="1"/>
</dbReference>
<proteinExistence type="inferred from homology"/>
<keyword evidence="3 6" id="KW-0694">RNA-binding</keyword>
<dbReference type="Pfam" id="PF01029">
    <property type="entry name" value="NusB"/>
    <property type="match status" value="1"/>
</dbReference>
<dbReference type="InterPro" id="IPR006027">
    <property type="entry name" value="NusB_RsmB_TIM44"/>
</dbReference>
<organism evidence="8 9">
    <name type="scientific">Candidatus Amesbacteria bacterium RIFOXYB1_FULL_44_23</name>
    <dbReference type="NCBI Taxonomy" id="1797263"/>
    <lineage>
        <taxon>Bacteria</taxon>
        <taxon>Candidatus Amesiibacteriota</taxon>
    </lineage>
</organism>
<dbReference type="GO" id="GO:0031564">
    <property type="term" value="P:transcription antitermination"/>
    <property type="evidence" value="ECO:0007669"/>
    <property type="project" value="UniProtKB-KW"/>
</dbReference>
<keyword evidence="5 6" id="KW-0804">Transcription</keyword>
<dbReference type="GO" id="GO:0003723">
    <property type="term" value="F:RNA binding"/>
    <property type="evidence" value="ECO:0007669"/>
    <property type="project" value="UniProtKB-UniRule"/>
</dbReference>
<keyword evidence="4 6" id="KW-0805">Transcription regulation</keyword>
<feature type="domain" description="NusB/RsmB/TIM44" evidence="7">
    <location>
        <begin position="29"/>
        <end position="112"/>
    </location>
</feature>